<keyword evidence="8" id="KW-1185">Reference proteome</keyword>
<feature type="transmembrane region" description="Helical" evidence="5">
    <location>
        <begin position="142"/>
        <end position="161"/>
    </location>
</feature>
<keyword evidence="3 5" id="KW-1133">Transmembrane helix</keyword>
<gene>
    <name evidence="7" type="ORF">GN157_08230</name>
</gene>
<feature type="transmembrane region" description="Helical" evidence="5">
    <location>
        <begin position="167"/>
        <end position="187"/>
    </location>
</feature>
<evidence type="ECO:0000256" key="3">
    <source>
        <dbReference type="ARBA" id="ARBA00022989"/>
    </source>
</evidence>
<keyword evidence="7" id="KW-0645">Protease</keyword>
<dbReference type="Pfam" id="PF01694">
    <property type="entry name" value="Rhomboid"/>
    <property type="match status" value="1"/>
</dbReference>
<evidence type="ECO:0000259" key="6">
    <source>
        <dbReference type="Pfam" id="PF01694"/>
    </source>
</evidence>
<dbReference type="InterPro" id="IPR022764">
    <property type="entry name" value="Peptidase_S54_rhomboid_dom"/>
</dbReference>
<comment type="subcellular location">
    <subcellularLocation>
        <location evidence="1">Membrane</location>
        <topology evidence="1">Multi-pass membrane protein</topology>
    </subcellularLocation>
</comment>
<evidence type="ECO:0000313" key="7">
    <source>
        <dbReference type="EMBL" id="MUV03697.1"/>
    </source>
</evidence>
<keyword evidence="2 5" id="KW-0812">Transmembrane</keyword>
<feature type="transmembrane region" description="Helical" evidence="5">
    <location>
        <begin position="12"/>
        <end position="33"/>
    </location>
</feature>
<protein>
    <submittedName>
        <fullName evidence="7">Rhomboid family intramembrane serine protease</fullName>
    </submittedName>
</protein>
<name>A0A6N8HEL4_9FLAO</name>
<sequence length="287" mass="32921">MINNQQDNQFKFSPSVLAWPLYFVLLLWIVFWADGKFHLHLTEFGIYPRTLKGLRGIVFSPFLHGSLEHLYNNSIPLLVLIAGLRYFYRKQALQVLVYGVLLSGFITWLIGRESYHIGASGLIYVLVSFMFFKGMQSGYYRLVALSLLIVMFYGGMIWYVFPDIEEGISWEGHLGGLITGILFSRIYSTPQYKKQITYDWQRPDFDPSQDPFMKRFDENGNFVNPPKPEPEEELTDGHGEPVTQVTQGNLSTASHTHNAPVFRIVYNYIPIPAEEEGGGDIEEEKAD</sequence>
<dbReference type="PANTHER" id="PTHR43731:SF9">
    <property type="entry name" value="SLR1461 PROTEIN"/>
    <property type="match status" value="1"/>
</dbReference>
<evidence type="ECO:0000256" key="1">
    <source>
        <dbReference type="ARBA" id="ARBA00004141"/>
    </source>
</evidence>
<feature type="transmembrane region" description="Helical" evidence="5">
    <location>
        <begin position="95"/>
        <end position="111"/>
    </location>
</feature>
<dbReference type="OrthoDB" id="465874at2"/>
<keyword evidence="4 5" id="KW-0472">Membrane</keyword>
<dbReference type="Proteomes" id="UP000433945">
    <property type="component" value="Unassembled WGS sequence"/>
</dbReference>
<feature type="transmembrane region" description="Helical" evidence="5">
    <location>
        <begin position="70"/>
        <end position="88"/>
    </location>
</feature>
<dbReference type="InterPro" id="IPR050925">
    <property type="entry name" value="Rhomboid_protease_S54"/>
</dbReference>
<comment type="caution">
    <text evidence="7">The sequence shown here is derived from an EMBL/GenBank/DDBJ whole genome shotgun (WGS) entry which is preliminary data.</text>
</comment>
<evidence type="ECO:0000256" key="5">
    <source>
        <dbReference type="SAM" id="Phobius"/>
    </source>
</evidence>
<dbReference type="GO" id="GO:0016020">
    <property type="term" value="C:membrane"/>
    <property type="evidence" value="ECO:0007669"/>
    <property type="project" value="UniProtKB-SubCell"/>
</dbReference>
<organism evidence="7 8">
    <name type="scientific">Flavobacterium rakeshii</name>
    <dbReference type="NCBI Taxonomy" id="1038845"/>
    <lineage>
        <taxon>Bacteria</taxon>
        <taxon>Pseudomonadati</taxon>
        <taxon>Bacteroidota</taxon>
        <taxon>Flavobacteriia</taxon>
        <taxon>Flavobacteriales</taxon>
        <taxon>Flavobacteriaceae</taxon>
        <taxon>Flavobacterium</taxon>
    </lineage>
</organism>
<dbReference type="EMBL" id="WOWP01000024">
    <property type="protein sequence ID" value="MUV03697.1"/>
    <property type="molecule type" value="Genomic_DNA"/>
</dbReference>
<dbReference type="InterPro" id="IPR035952">
    <property type="entry name" value="Rhomboid-like_sf"/>
</dbReference>
<reference evidence="7 8" key="1">
    <citation type="submission" date="2019-12" db="EMBL/GenBank/DDBJ databases">
        <authorList>
            <person name="Sun J.-Q."/>
        </authorList>
    </citation>
    <scope>NUCLEOTIDE SEQUENCE [LARGE SCALE GENOMIC DNA]</scope>
    <source>
        <strain evidence="7 8">JCM 17928</strain>
    </source>
</reference>
<accession>A0A6N8HEL4</accession>
<keyword evidence="7" id="KW-0378">Hydrolase</keyword>
<evidence type="ECO:0000256" key="4">
    <source>
        <dbReference type="ARBA" id="ARBA00023136"/>
    </source>
</evidence>
<dbReference type="GO" id="GO:0006508">
    <property type="term" value="P:proteolysis"/>
    <property type="evidence" value="ECO:0007669"/>
    <property type="project" value="UniProtKB-KW"/>
</dbReference>
<dbReference type="AlphaFoldDB" id="A0A6N8HEL4"/>
<dbReference type="PANTHER" id="PTHR43731">
    <property type="entry name" value="RHOMBOID PROTEASE"/>
    <property type="match status" value="1"/>
</dbReference>
<dbReference type="GO" id="GO:0004252">
    <property type="term" value="F:serine-type endopeptidase activity"/>
    <property type="evidence" value="ECO:0007669"/>
    <property type="project" value="InterPro"/>
</dbReference>
<dbReference type="RefSeq" id="WP_157482829.1">
    <property type="nucleotide sequence ID" value="NZ_WOWP01000024.1"/>
</dbReference>
<dbReference type="SUPFAM" id="SSF144091">
    <property type="entry name" value="Rhomboid-like"/>
    <property type="match status" value="1"/>
</dbReference>
<feature type="domain" description="Peptidase S54 rhomboid" evidence="6">
    <location>
        <begin position="56"/>
        <end position="188"/>
    </location>
</feature>
<proteinExistence type="predicted"/>
<evidence type="ECO:0000313" key="8">
    <source>
        <dbReference type="Proteomes" id="UP000433945"/>
    </source>
</evidence>
<evidence type="ECO:0000256" key="2">
    <source>
        <dbReference type="ARBA" id="ARBA00022692"/>
    </source>
</evidence>
<feature type="transmembrane region" description="Helical" evidence="5">
    <location>
        <begin position="117"/>
        <end position="135"/>
    </location>
</feature>
<dbReference type="Gene3D" id="1.20.1540.10">
    <property type="entry name" value="Rhomboid-like"/>
    <property type="match status" value="1"/>
</dbReference>